<dbReference type="SUPFAM" id="SSF51679">
    <property type="entry name" value="Bacterial luciferase-like"/>
    <property type="match status" value="1"/>
</dbReference>
<dbReference type="GO" id="GO:0016705">
    <property type="term" value="F:oxidoreductase activity, acting on paired donors, with incorporation or reduction of molecular oxygen"/>
    <property type="evidence" value="ECO:0007669"/>
    <property type="project" value="InterPro"/>
</dbReference>
<dbReference type="InterPro" id="IPR036661">
    <property type="entry name" value="Luciferase-like_sf"/>
</dbReference>
<feature type="domain" description="Luciferase-like" evidence="5">
    <location>
        <begin position="1"/>
        <end position="176"/>
    </location>
</feature>
<dbReference type="Pfam" id="PF00296">
    <property type="entry name" value="Bac_luciferase"/>
    <property type="match status" value="1"/>
</dbReference>
<dbReference type="GO" id="GO:0004497">
    <property type="term" value="F:monooxygenase activity"/>
    <property type="evidence" value="ECO:0007669"/>
    <property type="project" value="UniProtKB-KW"/>
</dbReference>
<evidence type="ECO:0000256" key="3">
    <source>
        <dbReference type="ARBA" id="ARBA00023002"/>
    </source>
</evidence>
<evidence type="ECO:0000313" key="6">
    <source>
        <dbReference type="EMBL" id="STY88091.1"/>
    </source>
</evidence>
<dbReference type="EMBL" id="UGPW01000001">
    <property type="protein sequence ID" value="STY88091.1"/>
    <property type="molecule type" value="Genomic_DNA"/>
</dbReference>
<keyword evidence="4 6" id="KW-0503">Monooxygenase</keyword>
<proteinExistence type="predicted"/>
<sequence length="236" mass="26024">MVTLAFLSAHTQKIALGTAGLIAPLRSPIHIAKMATSVDSLSHGRFLLGLSSGDRPVEYPAFGADFASRSERFRESIELIKTLTEQDFPHFNGKYYGDLTGNLDLLPKPDCPLPVVAIGRARQEMDWLANVPDAWLWHGVNPDDTANIIKTLDDLCQKETPTAFGYAQFVEVLADKNAKAQLFDNIYLRGGANGLADFWAKEQEKGVTHLALNLKPTQRPADEVLTELAECVLSRF</sequence>
<keyword evidence="1" id="KW-0285">Flavoprotein</keyword>
<name>A0A378PN55_9GAMM</name>
<keyword evidence="3 6" id="KW-0560">Oxidoreductase</keyword>
<protein>
    <submittedName>
        <fullName evidence="6">Pyrimidine monooxygenase RutA</fullName>
        <ecNumber evidence="6">1.14.14.-</ecNumber>
    </submittedName>
</protein>
<dbReference type="PANTHER" id="PTHR30011">
    <property type="entry name" value="ALKANESULFONATE MONOOXYGENASE-RELATED"/>
    <property type="match status" value="1"/>
</dbReference>
<reference evidence="6 7" key="1">
    <citation type="submission" date="2018-06" db="EMBL/GenBank/DDBJ databases">
        <authorList>
            <consortium name="Pathogen Informatics"/>
            <person name="Doyle S."/>
        </authorList>
    </citation>
    <scope>NUCLEOTIDE SEQUENCE [LARGE SCALE GENOMIC DNA]</scope>
    <source>
        <strain evidence="6 7">NCTC11227</strain>
    </source>
</reference>
<dbReference type="Proteomes" id="UP000255102">
    <property type="component" value="Unassembled WGS sequence"/>
</dbReference>
<dbReference type="AlphaFoldDB" id="A0A378PN55"/>
<keyword evidence="2" id="KW-0288">FMN</keyword>
<accession>A0A378PN55</accession>
<dbReference type="InterPro" id="IPR011251">
    <property type="entry name" value="Luciferase-like_dom"/>
</dbReference>
<evidence type="ECO:0000256" key="1">
    <source>
        <dbReference type="ARBA" id="ARBA00022630"/>
    </source>
</evidence>
<dbReference type="PANTHER" id="PTHR30011:SF16">
    <property type="entry name" value="C2H2 FINGER DOMAIN TRANSCRIPTION FACTOR (EUROFUNG)-RELATED"/>
    <property type="match status" value="1"/>
</dbReference>
<dbReference type="EC" id="1.14.14.-" evidence="6"/>
<evidence type="ECO:0000313" key="7">
    <source>
        <dbReference type="Proteomes" id="UP000255102"/>
    </source>
</evidence>
<evidence type="ECO:0000259" key="5">
    <source>
        <dbReference type="Pfam" id="PF00296"/>
    </source>
</evidence>
<dbReference type="InterPro" id="IPR051260">
    <property type="entry name" value="Diverse_substr_monoxygenases"/>
</dbReference>
<gene>
    <name evidence="6" type="primary">rutA</name>
    <name evidence="6" type="ORF">NCTC11227_02120</name>
</gene>
<evidence type="ECO:0000256" key="4">
    <source>
        <dbReference type="ARBA" id="ARBA00023033"/>
    </source>
</evidence>
<evidence type="ECO:0000256" key="2">
    <source>
        <dbReference type="ARBA" id="ARBA00022643"/>
    </source>
</evidence>
<dbReference type="Gene3D" id="3.20.20.30">
    <property type="entry name" value="Luciferase-like domain"/>
    <property type="match status" value="1"/>
</dbReference>
<organism evidence="6 7">
    <name type="scientific">Moraxella ovis</name>
    <dbReference type="NCBI Taxonomy" id="29433"/>
    <lineage>
        <taxon>Bacteria</taxon>
        <taxon>Pseudomonadati</taxon>
        <taxon>Pseudomonadota</taxon>
        <taxon>Gammaproteobacteria</taxon>
        <taxon>Moraxellales</taxon>
        <taxon>Moraxellaceae</taxon>
        <taxon>Moraxella</taxon>
    </lineage>
</organism>